<protein>
    <recommendedName>
        <fullName evidence="4">NADP-dependent oxidoreductase domain-containing protein</fullName>
    </recommendedName>
</protein>
<keyword evidence="2" id="KW-0521">NADP</keyword>
<dbReference type="HOGENOM" id="CLU_023205_2_0_7"/>
<dbReference type="SUPFAM" id="SSF51430">
    <property type="entry name" value="NAD(P)-linked oxidoreductase"/>
    <property type="match status" value="1"/>
</dbReference>
<evidence type="ECO:0000259" key="4">
    <source>
        <dbReference type="Pfam" id="PF00248"/>
    </source>
</evidence>
<dbReference type="Proteomes" id="UP000012040">
    <property type="component" value="Chromosome"/>
</dbReference>
<dbReference type="PRINTS" id="PR01577">
    <property type="entry name" value="KCNABCHANNEL"/>
</dbReference>
<feature type="domain" description="NADP-dependent oxidoreductase" evidence="4">
    <location>
        <begin position="19"/>
        <end position="304"/>
    </location>
</feature>
<dbReference type="PANTHER" id="PTHR43150">
    <property type="entry name" value="HYPERKINETIC, ISOFORM M"/>
    <property type="match status" value="1"/>
</dbReference>
<sequence>MSDMPYRKLGDSGISVSALSFGSWVTFGKQLDNNLAKDCIKYAFDHGVNFFDNAEVYANGKSEELMAEAFKSLGLGRNEYVLTTKFFWGIENRINFKNTLNRKYLMQAIDNSLRRLQTDFVDVAYCHRYDPETPIHEICFAMDQMIRDGKALYWGTSEWPATAIDQAFDFAVANGLHRPIVEQPQYNMIHKDKVEKEFAPLYKKMKLGLTTWSPLASGLLTGKYLNGIPEGTRASMPSLSWIRDEIENPMNKKKSQALHEISKQSGISMTHLALGWCVLNPHVSTVILGASRVEQLKENLDVLPHLPQIQKLKAQLDAI</sequence>
<reference evidence="5 6" key="1">
    <citation type="journal article" date="2013" name="ISME J.">
        <title>By their genes ye shall know them: genomic signatures of predatory bacteria.</title>
        <authorList>
            <person name="Pasternak Z."/>
            <person name="Pietrokovski S."/>
            <person name="Rotem O."/>
            <person name="Gophna U."/>
            <person name="Lurie-Weinberger M.N."/>
            <person name="Jurkevitch E."/>
        </authorList>
    </citation>
    <scope>NUCLEOTIDE SEQUENCE [LARGE SCALE GENOMIC DNA]</scope>
    <source>
        <strain evidence="5 6">JSS</strain>
    </source>
</reference>
<dbReference type="eggNOG" id="COG0667">
    <property type="taxonomic scope" value="Bacteria"/>
</dbReference>
<organism evidence="5 6">
    <name type="scientific">Pseudobdellovibrio exovorus JSS</name>
    <dbReference type="NCBI Taxonomy" id="1184267"/>
    <lineage>
        <taxon>Bacteria</taxon>
        <taxon>Pseudomonadati</taxon>
        <taxon>Bdellovibrionota</taxon>
        <taxon>Bdellovibrionia</taxon>
        <taxon>Bdellovibrionales</taxon>
        <taxon>Pseudobdellovibrionaceae</taxon>
        <taxon>Pseudobdellovibrio</taxon>
    </lineage>
</organism>
<dbReference type="Gene3D" id="3.20.20.100">
    <property type="entry name" value="NADP-dependent oxidoreductase domain"/>
    <property type="match status" value="1"/>
</dbReference>
<dbReference type="Pfam" id="PF00248">
    <property type="entry name" value="Aldo_ket_red"/>
    <property type="match status" value="1"/>
</dbReference>
<gene>
    <name evidence="5" type="ORF">A11Q_2197</name>
</gene>
<proteinExistence type="inferred from homology"/>
<accession>M4VB20</accession>
<dbReference type="GO" id="GO:0016491">
    <property type="term" value="F:oxidoreductase activity"/>
    <property type="evidence" value="ECO:0007669"/>
    <property type="project" value="UniProtKB-KW"/>
</dbReference>
<evidence type="ECO:0000313" key="5">
    <source>
        <dbReference type="EMBL" id="AGH96413.1"/>
    </source>
</evidence>
<dbReference type="STRING" id="1184267.A11Q_2197"/>
<dbReference type="PATRIC" id="fig|1184267.3.peg.2224"/>
<name>M4VB20_9BACT</name>
<dbReference type="InterPro" id="IPR005399">
    <property type="entry name" value="K_chnl_volt-dep_bsu_KCNAB-rel"/>
</dbReference>
<keyword evidence="3" id="KW-0560">Oxidoreductase</keyword>
<dbReference type="AlphaFoldDB" id="M4VB20"/>
<dbReference type="KEGG" id="bex:A11Q_2197"/>
<evidence type="ECO:0000256" key="3">
    <source>
        <dbReference type="ARBA" id="ARBA00023002"/>
    </source>
</evidence>
<dbReference type="EMBL" id="CP003537">
    <property type="protein sequence ID" value="AGH96413.1"/>
    <property type="molecule type" value="Genomic_DNA"/>
</dbReference>
<keyword evidence="6" id="KW-1185">Reference proteome</keyword>
<evidence type="ECO:0000256" key="1">
    <source>
        <dbReference type="ARBA" id="ARBA00006515"/>
    </source>
</evidence>
<dbReference type="PANTHER" id="PTHR43150:SF2">
    <property type="entry name" value="HYPERKINETIC, ISOFORM M"/>
    <property type="match status" value="1"/>
</dbReference>
<dbReference type="InterPro" id="IPR036812">
    <property type="entry name" value="NAD(P)_OxRdtase_dom_sf"/>
</dbReference>
<evidence type="ECO:0000313" key="6">
    <source>
        <dbReference type="Proteomes" id="UP000012040"/>
    </source>
</evidence>
<dbReference type="InterPro" id="IPR023210">
    <property type="entry name" value="NADP_OxRdtase_dom"/>
</dbReference>
<evidence type="ECO:0000256" key="2">
    <source>
        <dbReference type="ARBA" id="ARBA00022857"/>
    </source>
</evidence>
<comment type="similarity">
    <text evidence="1">Belongs to the shaker potassium channel beta subunit family.</text>
</comment>